<evidence type="ECO:0000256" key="1">
    <source>
        <dbReference type="SAM" id="Coils"/>
    </source>
</evidence>
<evidence type="ECO:0000313" key="3">
    <source>
        <dbReference type="EMBL" id="OHS98030.1"/>
    </source>
</evidence>
<proteinExistence type="predicted"/>
<feature type="compositionally biased region" description="Basic and acidic residues" evidence="2">
    <location>
        <begin position="1"/>
        <end position="17"/>
    </location>
</feature>
<dbReference type="OrthoDB" id="10584074at2759"/>
<feature type="region of interest" description="Disordered" evidence="2">
    <location>
        <begin position="1"/>
        <end position="74"/>
    </location>
</feature>
<feature type="compositionally biased region" description="Basic and acidic residues" evidence="2">
    <location>
        <begin position="39"/>
        <end position="59"/>
    </location>
</feature>
<evidence type="ECO:0000256" key="2">
    <source>
        <dbReference type="SAM" id="MobiDB-lite"/>
    </source>
</evidence>
<sequence>MMQQEDQRHANEIDKMKQQHQLEILELQTQFSDGFSDDDQSHEFEELDHEIASLKDAIAKIENAPPPSGDTDDIDEEAEERLRILEERLDEITLTRDEALQQREEDSKASTQMIEQLIIKNQDDELAFKTEIDQLVDRLSQIDREHSERIDEITHEFQENKKNIASALKNSLSRIAQLQNNFTKKQRAHNKTMIAMHDELDRLKANLESYTTRQKQQMREATYAAKCIIEEKQKFRSFHRELEMLNSELVRESVEHETLMMELNKMDGLILSQMSAVGSRNSSVTYSRNSRF</sequence>
<comment type="caution">
    <text evidence="3">The sequence shown here is derived from an EMBL/GenBank/DDBJ whole genome shotgun (WGS) entry which is preliminary data.</text>
</comment>
<organism evidence="3 4">
    <name type="scientific">Tritrichomonas foetus</name>
    <dbReference type="NCBI Taxonomy" id="1144522"/>
    <lineage>
        <taxon>Eukaryota</taxon>
        <taxon>Metamonada</taxon>
        <taxon>Parabasalia</taxon>
        <taxon>Tritrichomonadida</taxon>
        <taxon>Tritrichomonadidae</taxon>
        <taxon>Tritrichomonas</taxon>
    </lineage>
</organism>
<dbReference type="GeneID" id="94845075"/>
<dbReference type="Proteomes" id="UP000179807">
    <property type="component" value="Unassembled WGS sequence"/>
</dbReference>
<evidence type="ECO:0000313" key="4">
    <source>
        <dbReference type="Proteomes" id="UP000179807"/>
    </source>
</evidence>
<gene>
    <name evidence="3" type="ORF">TRFO_35633</name>
</gene>
<feature type="coiled-coil region" evidence="1">
    <location>
        <begin position="161"/>
        <end position="220"/>
    </location>
</feature>
<name>A0A1J4JFN1_9EUKA</name>
<accession>A0A1J4JFN1</accession>
<dbReference type="RefSeq" id="XP_068351167.1">
    <property type="nucleotide sequence ID" value="XM_068510371.1"/>
</dbReference>
<dbReference type="AlphaFoldDB" id="A0A1J4JFN1"/>
<dbReference type="VEuPathDB" id="TrichDB:TRFO_35633"/>
<dbReference type="EMBL" id="MLAK01001079">
    <property type="protein sequence ID" value="OHS98030.1"/>
    <property type="molecule type" value="Genomic_DNA"/>
</dbReference>
<reference evidence="3" key="1">
    <citation type="submission" date="2016-10" db="EMBL/GenBank/DDBJ databases">
        <authorList>
            <person name="Benchimol M."/>
            <person name="Almeida L.G."/>
            <person name="Vasconcelos A.T."/>
            <person name="Perreira-Neves A."/>
            <person name="Rosa I.A."/>
            <person name="Tasca T."/>
            <person name="Bogo M.R."/>
            <person name="de Souza W."/>
        </authorList>
    </citation>
    <scope>NUCLEOTIDE SEQUENCE [LARGE SCALE GENOMIC DNA]</scope>
    <source>
        <strain evidence="3">K</strain>
    </source>
</reference>
<protein>
    <submittedName>
        <fullName evidence="3">Uncharacterized protein</fullName>
    </submittedName>
</protein>
<keyword evidence="1" id="KW-0175">Coiled coil</keyword>
<keyword evidence="4" id="KW-1185">Reference proteome</keyword>